<reference evidence="1 2" key="1">
    <citation type="journal article" date="2024" name="Science">
        <title>Giant polyketide synthase enzymes in the biosynthesis of giant marine polyether toxins.</title>
        <authorList>
            <person name="Fallon T.R."/>
            <person name="Shende V.V."/>
            <person name="Wierzbicki I.H."/>
            <person name="Pendleton A.L."/>
            <person name="Watervoot N.F."/>
            <person name="Auber R.P."/>
            <person name="Gonzalez D.J."/>
            <person name="Wisecaver J.H."/>
            <person name="Moore B.S."/>
        </authorList>
    </citation>
    <scope>NUCLEOTIDE SEQUENCE [LARGE SCALE GENOMIC DNA]</scope>
    <source>
        <strain evidence="1 2">12B1</strain>
    </source>
</reference>
<organism evidence="1 2">
    <name type="scientific">Prymnesium parvum</name>
    <name type="common">Toxic golden alga</name>
    <dbReference type="NCBI Taxonomy" id="97485"/>
    <lineage>
        <taxon>Eukaryota</taxon>
        <taxon>Haptista</taxon>
        <taxon>Haptophyta</taxon>
        <taxon>Prymnesiophyceae</taxon>
        <taxon>Prymnesiales</taxon>
        <taxon>Prymnesiaceae</taxon>
        <taxon>Prymnesium</taxon>
    </lineage>
</organism>
<accession>A0AB34IJZ8</accession>
<proteinExistence type="predicted"/>
<protein>
    <recommendedName>
        <fullName evidence="3">Component of oligomeric Golgi complex 3</fullName>
    </recommendedName>
</protein>
<dbReference type="Proteomes" id="UP001515480">
    <property type="component" value="Unassembled WGS sequence"/>
</dbReference>
<name>A0AB34IJZ8_PRYPA</name>
<comment type="caution">
    <text evidence="1">The sequence shown here is derived from an EMBL/GenBank/DDBJ whole genome shotgun (WGS) entry which is preliminary data.</text>
</comment>
<sequence>MWAVVAPLSLSLVQRPQPQMGISRRAAATSLFIIPAMRLPSRASADPFNPGLMQDLAGLLDAKNRLQDVSQQMSHGFGDSEDDAIVVLRTSSLYFSSVPKIMDKAVEAMPLLTSDEKQRSLGLARQFGENIQALTAACRQHSSKEQLAAAIAARDTLSEYLSVAAKHYTVLESKVVPYSTSPSEFAAQYFGIFSCEGQGLERMPGSNSCKDSSKGSKKNPNAFKLDFDFLTGRKL</sequence>
<keyword evidence="2" id="KW-1185">Reference proteome</keyword>
<evidence type="ECO:0000313" key="1">
    <source>
        <dbReference type="EMBL" id="KAL1500268.1"/>
    </source>
</evidence>
<gene>
    <name evidence="1" type="ORF">AB1Y20_012935</name>
</gene>
<evidence type="ECO:0008006" key="3">
    <source>
        <dbReference type="Google" id="ProtNLM"/>
    </source>
</evidence>
<evidence type="ECO:0000313" key="2">
    <source>
        <dbReference type="Proteomes" id="UP001515480"/>
    </source>
</evidence>
<dbReference type="AlphaFoldDB" id="A0AB34IJZ8"/>
<dbReference type="EMBL" id="JBGBPQ010000023">
    <property type="protein sequence ID" value="KAL1500268.1"/>
    <property type="molecule type" value="Genomic_DNA"/>
</dbReference>